<evidence type="ECO:0000256" key="2">
    <source>
        <dbReference type="SAM" id="SignalP"/>
    </source>
</evidence>
<feature type="chain" id="PRO_5002651547" evidence="2">
    <location>
        <begin position="28"/>
        <end position="195"/>
    </location>
</feature>
<feature type="signal peptide" evidence="2">
    <location>
        <begin position="1"/>
        <end position="27"/>
    </location>
</feature>
<proteinExistence type="predicted"/>
<protein>
    <submittedName>
        <fullName evidence="3">Uncharacterized protein</fullName>
    </submittedName>
</protein>
<dbReference type="EMBL" id="CM000144">
    <property type="protein sequence ID" value="EAZ38865.1"/>
    <property type="molecule type" value="Genomic_DNA"/>
</dbReference>
<accession>A3BH26</accession>
<dbReference type="AlphaFoldDB" id="A3BH26"/>
<gene>
    <name evidence="3" type="ORF">OsJ_23282</name>
</gene>
<feature type="region of interest" description="Disordered" evidence="1">
    <location>
        <begin position="90"/>
        <end position="163"/>
    </location>
</feature>
<reference evidence="3" key="1">
    <citation type="journal article" date="2005" name="PLoS Biol.">
        <title>The genomes of Oryza sativa: a history of duplications.</title>
        <authorList>
            <person name="Yu J."/>
            <person name="Wang J."/>
            <person name="Lin W."/>
            <person name="Li S."/>
            <person name="Li H."/>
            <person name="Zhou J."/>
            <person name="Ni P."/>
            <person name="Dong W."/>
            <person name="Hu S."/>
            <person name="Zeng C."/>
            <person name="Zhang J."/>
            <person name="Zhang Y."/>
            <person name="Li R."/>
            <person name="Xu Z."/>
            <person name="Li S."/>
            <person name="Li X."/>
            <person name="Zheng H."/>
            <person name="Cong L."/>
            <person name="Lin L."/>
            <person name="Yin J."/>
            <person name="Geng J."/>
            <person name="Li G."/>
            <person name="Shi J."/>
            <person name="Liu J."/>
            <person name="Lv H."/>
            <person name="Li J."/>
            <person name="Wang J."/>
            <person name="Deng Y."/>
            <person name="Ran L."/>
            <person name="Shi X."/>
            <person name="Wang X."/>
            <person name="Wu Q."/>
            <person name="Li C."/>
            <person name="Ren X."/>
            <person name="Wang J."/>
            <person name="Wang X."/>
            <person name="Li D."/>
            <person name="Liu D."/>
            <person name="Zhang X."/>
            <person name="Ji Z."/>
            <person name="Zhao W."/>
            <person name="Sun Y."/>
            <person name="Zhang Z."/>
            <person name="Bao J."/>
            <person name="Han Y."/>
            <person name="Dong L."/>
            <person name="Ji J."/>
            <person name="Chen P."/>
            <person name="Wu S."/>
            <person name="Liu J."/>
            <person name="Xiao Y."/>
            <person name="Bu D."/>
            <person name="Tan J."/>
            <person name="Yang L."/>
            <person name="Ye C."/>
            <person name="Zhang J."/>
            <person name="Xu J."/>
            <person name="Zhou Y."/>
            <person name="Yu Y."/>
            <person name="Zhang B."/>
            <person name="Zhuang S."/>
            <person name="Wei H."/>
            <person name="Liu B."/>
            <person name="Lei M."/>
            <person name="Yu H."/>
            <person name="Li Y."/>
            <person name="Xu H."/>
            <person name="Wei S."/>
            <person name="He X."/>
            <person name="Fang L."/>
            <person name="Zhang Z."/>
            <person name="Zhang Y."/>
            <person name="Huang X."/>
            <person name="Su Z."/>
            <person name="Tong W."/>
            <person name="Li J."/>
            <person name="Tong Z."/>
            <person name="Li S."/>
            <person name="Ye J."/>
            <person name="Wang L."/>
            <person name="Fang L."/>
            <person name="Lei T."/>
            <person name="Chen C."/>
            <person name="Chen H."/>
            <person name="Xu Z."/>
            <person name="Li H."/>
            <person name="Huang H."/>
            <person name="Zhang F."/>
            <person name="Xu H."/>
            <person name="Li N."/>
            <person name="Zhao C."/>
            <person name="Li S."/>
            <person name="Dong L."/>
            <person name="Huang Y."/>
            <person name="Li L."/>
            <person name="Xi Y."/>
            <person name="Qi Q."/>
            <person name="Li W."/>
            <person name="Zhang B."/>
            <person name="Hu W."/>
            <person name="Zhang Y."/>
            <person name="Tian X."/>
            <person name="Jiao Y."/>
            <person name="Liang X."/>
            <person name="Jin J."/>
            <person name="Gao L."/>
            <person name="Zheng W."/>
            <person name="Hao B."/>
            <person name="Liu S."/>
            <person name="Wang W."/>
            <person name="Yuan L."/>
            <person name="Cao M."/>
            <person name="McDermott J."/>
            <person name="Samudrala R."/>
            <person name="Wang J."/>
            <person name="Wong G.K."/>
            <person name="Yang H."/>
        </authorList>
    </citation>
    <scope>NUCLEOTIDE SEQUENCE [LARGE SCALE GENOMIC DNA]</scope>
</reference>
<name>A3BH26_ORYSJ</name>
<sequence>MAVARGVALAVVLAAAAAILAASPVAAQGGGGGGGSGSCMTEIISLASCLGLHVRELVGAEAVVLHGAVERGDVQTGVPMRRARRRRLLARRHHQQHPRPRAPRRLQRQDPSGEPVQHCRRPDAISGDAGDTGGTGGAKRDSGGNRRVEGDSDDGDHHHRAECFRRERRQGGVHGDRRRFSGVCTDPCLINFCMG</sequence>
<dbReference type="Proteomes" id="UP000007752">
    <property type="component" value="Chromosome 7"/>
</dbReference>
<feature type="compositionally biased region" description="Basic residues" evidence="1">
    <location>
        <begin position="90"/>
        <end position="106"/>
    </location>
</feature>
<evidence type="ECO:0000313" key="3">
    <source>
        <dbReference type="EMBL" id="EAZ38865.1"/>
    </source>
</evidence>
<keyword evidence="2" id="KW-0732">Signal</keyword>
<organism evidence="3">
    <name type="scientific">Oryza sativa subsp. japonica</name>
    <name type="common">Rice</name>
    <dbReference type="NCBI Taxonomy" id="39947"/>
    <lineage>
        <taxon>Eukaryota</taxon>
        <taxon>Viridiplantae</taxon>
        <taxon>Streptophyta</taxon>
        <taxon>Embryophyta</taxon>
        <taxon>Tracheophyta</taxon>
        <taxon>Spermatophyta</taxon>
        <taxon>Magnoliopsida</taxon>
        <taxon>Liliopsida</taxon>
        <taxon>Poales</taxon>
        <taxon>Poaceae</taxon>
        <taxon>BOP clade</taxon>
        <taxon>Oryzoideae</taxon>
        <taxon>Oryzeae</taxon>
        <taxon>Oryzinae</taxon>
        <taxon>Oryza</taxon>
        <taxon>Oryza sativa</taxon>
    </lineage>
</organism>
<feature type="compositionally biased region" description="Basic and acidic residues" evidence="1">
    <location>
        <begin position="138"/>
        <end position="163"/>
    </location>
</feature>
<reference evidence="3" key="2">
    <citation type="submission" date="2008-12" db="EMBL/GenBank/DDBJ databases">
        <title>Improved gene annotation of the rice (Oryza sativa) genomes.</title>
        <authorList>
            <person name="Wang J."/>
            <person name="Li R."/>
            <person name="Fan W."/>
            <person name="Huang Q."/>
            <person name="Zhang J."/>
            <person name="Zhou Y."/>
            <person name="Hu Y."/>
            <person name="Zi S."/>
            <person name="Li J."/>
            <person name="Ni P."/>
            <person name="Zheng H."/>
            <person name="Zhang Y."/>
            <person name="Zhao M."/>
            <person name="Hao Q."/>
            <person name="McDermott J."/>
            <person name="Samudrala R."/>
            <person name="Kristiansen K."/>
            <person name="Wong G.K.-S."/>
        </authorList>
    </citation>
    <scope>NUCLEOTIDE SEQUENCE</scope>
</reference>
<evidence type="ECO:0000256" key="1">
    <source>
        <dbReference type="SAM" id="MobiDB-lite"/>
    </source>
</evidence>